<organism evidence="6 7">
    <name type="scientific">Neisseria weaveri</name>
    <dbReference type="NCBI Taxonomy" id="28091"/>
    <lineage>
        <taxon>Bacteria</taxon>
        <taxon>Pseudomonadati</taxon>
        <taxon>Pseudomonadota</taxon>
        <taxon>Betaproteobacteria</taxon>
        <taxon>Neisseriales</taxon>
        <taxon>Neisseriaceae</taxon>
        <taxon>Neisseria</taxon>
    </lineage>
</organism>
<dbReference type="GO" id="GO:0042597">
    <property type="term" value="C:periplasmic space"/>
    <property type="evidence" value="ECO:0007669"/>
    <property type="project" value="UniProtKB-SubCell"/>
</dbReference>
<sequence length="376" mass="42793">MMRKPIPFCTAALMMLATCGDDSKKPPEPAYAETSELKIFNWQSYLAPETLTDFEKRYNVRVRYNHFNTDNELDEAIGSNELDYDLIAPSNNLILNHIRTDTYRKIDKSLIPNYKYINPQILSFIAKADPNNEHVVPFFWGVTTFAINTEQVKKTLGTQYLPFKQWDMVFNPKYTEKLKSCGIVYLDNPTDMFPLALNYLGKNPNSRHNKDLQEATDLMKRNRPHVQDFLAQTAADTLAEGKACVVVGYAGDLHMAQKRAQKNGVGELKVMMPAEGVGIWVDSFAIPANAQNVLNAHHYINYALEPEIAAKNGNFAATAPTSMPAKELMSKEYQNLRTIFPNDEDLYNSFIMAPVTPQKFIYITEKWQEIKDSPPQ</sequence>
<dbReference type="InterPro" id="IPR006059">
    <property type="entry name" value="SBP"/>
</dbReference>
<evidence type="ECO:0000256" key="5">
    <source>
        <dbReference type="PIRNR" id="PIRNR019574"/>
    </source>
</evidence>
<protein>
    <recommendedName>
        <fullName evidence="5">Putrescine-binding periplasmic protein</fullName>
    </recommendedName>
</protein>
<dbReference type="PIRSF" id="PIRSF019574">
    <property type="entry name" value="Periplasmic_polyamine_BP"/>
    <property type="match status" value="1"/>
</dbReference>
<evidence type="ECO:0000313" key="7">
    <source>
        <dbReference type="Proteomes" id="UP000272771"/>
    </source>
</evidence>
<evidence type="ECO:0000256" key="2">
    <source>
        <dbReference type="ARBA" id="ARBA00022448"/>
    </source>
</evidence>
<keyword evidence="4 5" id="KW-0574">Periplasm</keyword>
<dbReference type="AlphaFoldDB" id="A0A3S5CAY5"/>
<dbReference type="PANTHER" id="PTHR30222">
    <property type="entry name" value="SPERMIDINE/PUTRESCINE-BINDING PERIPLASMIC PROTEIN"/>
    <property type="match status" value="1"/>
</dbReference>
<dbReference type="Pfam" id="PF13416">
    <property type="entry name" value="SBP_bac_8"/>
    <property type="match status" value="1"/>
</dbReference>
<reference evidence="6 7" key="1">
    <citation type="submission" date="2018-12" db="EMBL/GenBank/DDBJ databases">
        <authorList>
            <consortium name="Pathogen Informatics"/>
        </authorList>
    </citation>
    <scope>NUCLEOTIDE SEQUENCE [LARGE SCALE GENOMIC DNA]</scope>
    <source>
        <strain evidence="6 7">NCTC12742</strain>
    </source>
</reference>
<gene>
    <name evidence="6" type="primary">potF_2</name>
    <name evidence="6" type="ORF">NCTC12742_01882</name>
</gene>
<keyword evidence="3" id="KW-0732">Signal</keyword>
<dbReference type="STRING" id="28091.SAMEA3174300_00439"/>
<name>A0A3S5CAY5_9NEIS</name>
<dbReference type="Gene3D" id="3.40.190.10">
    <property type="entry name" value="Periplasmic binding protein-like II"/>
    <property type="match status" value="2"/>
</dbReference>
<comment type="function">
    <text evidence="5">Required for the activity of the bacterial periplasmic transport system of putrescine.</text>
</comment>
<keyword evidence="2 5" id="KW-0813">Transport</keyword>
<comment type="subcellular location">
    <subcellularLocation>
        <location evidence="1 5">Periplasm</location>
    </subcellularLocation>
</comment>
<comment type="similarity">
    <text evidence="5">Belongs to the bacterial solute-binding protein PotD/PotF family.</text>
</comment>
<evidence type="ECO:0000256" key="3">
    <source>
        <dbReference type="ARBA" id="ARBA00022729"/>
    </source>
</evidence>
<accession>A0A3S5CAY5</accession>
<dbReference type="Proteomes" id="UP000272771">
    <property type="component" value="Chromosome"/>
</dbReference>
<evidence type="ECO:0000256" key="1">
    <source>
        <dbReference type="ARBA" id="ARBA00004418"/>
    </source>
</evidence>
<evidence type="ECO:0000256" key="4">
    <source>
        <dbReference type="ARBA" id="ARBA00022764"/>
    </source>
</evidence>
<dbReference type="PRINTS" id="PR00909">
    <property type="entry name" value="SPERMDNBNDNG"/>
</dbReference>
<proteinExistence type="inferred from homology"/>
<dbReference type="GO" id="GO:0019808">
    <property type="term" value="F:polyamine binding"/>
    <property type="evidence" value="ECO:0007669"/>
    <property type="project" value="InterPro"/>
</dbReference>
<dbReference type="PANTHER" id="PTHR30222:SF12">
    <property type="entry name" value="NORSPERMIDINE SENSOR"/>
    <property type="match status" value="1"/>
</dbReference>
<keyword evidence="7" id="KW-1185">Reference proteome</keyword>
<dbReference type="GO" id="GO:0015846">
    <property type="term" value="P:polyamine transport"/>
    <property type="evidence" value="ECO:0007669"/>
    <property type="project" value="InterPro"/>
</dbReference>
<dbReference type="SUPFAM" id="SSF53850">
    <property type="entry name" value="Periplasmic binding protein-like II"/>
    <property type="match status" value="1"/>
</dbReference>
<dbReference type="InterPro" id="IPR001188">
    <property type="entry name" value="Sperm_putr-bd"/>
</dbReference>
<dbReference type="EMBL" id="LR134533">
    <property type="protein sequence ID" value="VEJ51970.1"/>
    <property type="molecule type" value="Genomic_DNA"/>
</dbReference>
<evidence type="ECO:0000313" key="6">
    <source>
        <dbReference type="EMBL" id="VEJ51970.1"/>
    </source>
</evidence>